<evidence type="ECO:0000313" key="3">
    <source>
        <dbReference type="Proteomes" id="UP000283341"/>
    </source>
</evidence>
<organism evidence="2 3">
    <name type="scientific">Bacteroides cellulosilyticus</name>
    <dbReference type="NCBI Taxonomy" id="246787"/>
    <lineage>
        <taxon>Bacteria</taxon>
        <taxon>Pseudomonadati</taxon>
        <taxon>Bacteroidota</taxon>
        <taxon>Bacteroidia</taxon>
        <taxon>Bacteroidales</taxon>
        <taxon>Bacteroidaceae</taxon>
        <taxon>Bacteroides</taxon>
    </lineage>
</organism>
<feature type="domain" description="Fibronectin type-III" evidence="1">
    <location>
        <begin position="115"/>
        <end position="206"/>
    </location>
</feature>
<dbReference type="AlphaFoldDB" id="A0A412IM32"/>
<reference evidence="2 3" key="1">
    <citation type="submission" date="2018-08" db="EMBL/GenBank/DDBJ databases">
        <title>A genome reference for cultivated species of the human gut microbiota.</title>
        <authorList>
            <person name="Zou Y."/>
            <person name="Xue W."/>
            <person name="Luo G."/>
        </authorList>
    </citation>
    <scope>NUCLEOTIDE SEQUENCE [LARGE SCALE GENOMIC DNA]</scope>
    <source>
        <strain evidence="2 3">AF22-3AC</strain>
    </source>
</reference>
<gene>
    <name evidence="2" type="ORF">DWX97_03530</name>
</gene>
<dbReference type="SMART" id="SM00060">
    <property type="entry name" value="FN3"/>
    <property type="match status" value="2"/>
</dbReference>
<comment type="caution">
    <text evidence="2">The sequence shown here is derived from an EMBL/GenBank/DDBJ whole genome shotgun (WGS) entry which is preliminary data.</text>
</comment>
<evidence type="ECO:0000313" key="2">
    <source>
        <dbReference type="EMBL" id="RGS39024.1"/>
    </source>
</evidence>
<name>A0A412IM32_9BACE</name>
<dbReference type="EMBL" id="QRVJ01000002">
    <property type="protein sequence ID" value="RGS39024.1"/>
    <property type="molecule type" value="Genomic_DNA"/>
</dbReference>
<dbReference type="SUPFAM" id="SSF49265">
    <property type="entry name" value="Fibronectin type III"/>
    <property type="match status" value="2"/>
</dbReference>
<protein>
    <recommendedName>
        <fullName evidence="1">Fibronectin type-III domain-containing protein</fullName>
    </recommendedName>
</protein>
<dbReference type="Proteomes" id="UP000283341">
    <property type="component" value="Unassembled WGS sequence"/>
</dbReference>
<evidence type="ECO:0000259" key="1">
    <source>
        <dbReference type="SMART" id="SM00060"/>
    </source>
</evidence>
<accession>A0A412IM32</accession>
<sequence>MLVLWTACEKDTLPMNFSPALKTGEATEIYRMGATLSGSIQKSEGVVVKDCGILLSELQSMAEYTELKVTASDVTLLSVQVKDLQPGKTYYYCTYASSGYSMARGEIKTFTTTESNAPVFSELVMENKDEKSFTVATTILDEGGSDLILCGFCWKLAEENATEPTVEDNVSNVSVGSSAISMRIKDLKPNKNYLVRAYGINAKGVGYGKTIRVLTNNATAPVVSSITPVDSTALSVAVKASILSEGESGVSEIGFCWSAESQEPTTAHLKYDATEQLGHSEFNTRIEGLKPETTYYIRAYAINEHGTGYGDVYMFVSGKAFTVTTLSVDVHGVDIKAYGQVTSGTPNYHHGFDVASNMDELLNRTEDVISVEVHTNLSYNEVDGTFNGDITNLKVNTIYYIRAWFIDSVTQDVIFGNVLEFETEDVPGIYSLQDLIDFRDAKNSGGDLSKWKNSEGVINVFADIDINSVDNWSPIKYIGRDEILEGNGHIISGWKYIGETDFKLQRFGFICTNEGTLNNIKLEDGSIELVIDRSRELSCGALCGYSSGLITNCSTTMSVTVKEADVYGTFVSGICGQLAGENARIEFCINRGNIQGGGYIAGIAAECDANVVGCRNYGMITAGEYSQMVSGIAYCYNFSIIDCANYGTVNGGKATFAGGISSRILFGGKVQNCVNEGVVYSVGETLGGITASLYPNSFLLNCTNNGDISSNSDKTVVGGIVGEILSPNCFYENNINGGTINGMLGTVDNAIGYDNRK</sequence>
<dbReference type="InterPro" id="IPR003961">
    <property type="entry name" value="FN3_dom"/>
</dbReference>
<dbReference type="InterPro" id="IPR036116">
    <property type="entry name" value="FN3_sf"/>
</dbReference>
<dbReference type="Gene3D" id="2.160.20.110">
    <property type="match status" value="1"/>
</dbReference>
<proteinExistence type="predicted"/>
<feature type="domain" description="Fibronectin type-III" evidence="1">
    <location>
        <begin position="218"/>
        <end position="308"/>
    </location>
</feature>